<accession>A0ABV8SUP5</accession>
<dbReference type="EMBL" id="JBHSDU010000003">
    <property type="protein sequence ID" value="MFC4310254.1"/>
    <property type="molecule type" value="Genomic_DNA"/>
</dbReference>
<keyword evidence="1" id="KW-0812">Transmembrane</keyword>
<comment type="caution">
    <text evidence="2">The sequence shown here is derived from an EMBL/GenBank/DDBJ whole genome shotgun (WGS) entry which is preliminary data.</text>
</comment>
<evidence type="ECO:0000313" key="2">
    <source>
        <dbReference type="EMBL" id="MFC4310254.1"/>
    </source>
</evidence>
<gene>
    <name evidence="2" type="ORF">ACFPN2_14270</name>
</gene>
<protein>
    <recommendedName>
        <fullName evidence="4">DUF1269 domain-containing protein</fullName>
    </recommendedName>
</protein>
<evidence type="ECO:0008006" key="4">
    <source>
        <dbReference type="Google" id="ProtNLM"/>
    </source>
</evidence>
<feature type="transmembrane region" description="Helical" evidence="1">
    <location>
        <begin position="62"/>
        <end position="82"/>
    </location>
</feature>
<sequence>MKCIYYLTSTLKSTQDVSDDLHEVGVEDFYLHVISKDECGLKKQHIHSSNYLETLDIVRDGFIGAAIGCVAGLIGISLLMYFKPLGADFEIPTLVYALLVGAATLFGAWEGGLTGIATENKKLARFHDDIAAGKYLILVYVGKNQEATVRKMMDERHSDADMVAIDSHCVNPFTGVDRVAQRAATRT</sequence>
<name>A0ABV8SUP5_9GAMM</name>
<reference evidence="3" key="1">
    <citation type="journal article" date="2019" name="Int. J. Syst. Evol. Microbiol.">
        <title>The Global Catalogue of Microorganisms (GCM) 10K type strain sequencing project: providing services to taxonomists for standard genome sequencing and annotation.</title>
        <authorList>
            <consortium name="The Broad Institute Genomics Platform"/>
            <consortium name="The Broad Institute Genome Sequencing Center for Infectious Disease"/>
            <person name="Wu L."/>
            <person name="Ma J."/>
        </authorList>
    </citation>
    <scope>NUCLEOTIDE SEQUENCE [LARGE SCALE GENOMIC DNA]</scope>
    <source>
        <strain evidence="3">CGMCC 1.10759</strain>
    </source>
</reference>
<proteinExistence type="predicted"/>
<feature type="transmembrane region" description="Helical" evidence="1">
    <location>
        <begin position="94"/>
        <end position="117"/>
    </location>
</feature>
<dbReference type="RefSeq" id="WP_380597597.1">
    <property type="nucleotide sequence ID" value="NZ_JBHSDU010000003.1"/>
</dbReference>
<keyword evidence="1" id="KW-0472">Membrane</keyword>
<keyword evidence="1" id="KW-1133">Transmembrane helix</keyword>
<evidence type="ECO:0000256" key="1">
    <source>
        <dbReference type="SAM" id="Phobius"/>
    </source>
</evidence>
<dbReference type="Proteomes" id="UP001595904">
    <property type="component" value="Unassembled WGS sequence"/>
</dbReference>
<keyword evidence="3" id="KW-1185">Reference proteome</keyword>
<organism evidence="2 3">
    <name type="scientific">Steroidobacter flavus</name>
    <dbReference type="NCBI Taxonomy" id="1842136"/>
    <lineage>
        <taxon>Bacteria</taxon>
        <taxon>Pseudomonadati</taxon>
        <taxon>Pseudomonadota</taxon>
        <taxon>Gammaproteobacteria</taxon>
        <taxon>Steroidobacterales</taxon>
        <taxon>Steroidobacteraceae</taxon>
        <taxon>Steroidobacter</taxon>
    </lineage>
</organism>
<evidence type="ECO:0000313" key="3">
    <source>
        <dbReference type="Proteomes" id="UP001595904"/>
    </source>
</evidence>